<keyword evidence="5" id="KW-0131">Cell cycle</keyword>
<keyword evidence="4" id="KW-1133">Transmembrane helix</keyword>
<sequence>MKTRRLFLVIAILFFAAAAYVLGWSTFFTVSAVQIQGTSATMSSSITIGEKLARVEPRAVAAEFERFSWIKRAQVSRNWLSGKVTITLTERVPVAIYNDRAIDAEGMSFPQPTKNIESLPRIQAATIESAVTASAFFVELPQEIAGIVRLIKVRGGESYVLEIIDGKKSLEVIWGQNEENILKAKVYRALLAQPENSKIRRLDLTAPHAPIVK</sequence>
<dbReference type="AlphaFoldDB" id="A0A6J6GQ51"/>
<protein>
    <submittedName>
        <fullName evidence="7">Unannotated protein</fullName>
    </submittedName>
</protein>
<keyword evidence="3" id="KW-0812">Transmembrane</keyword>
<dbReference type="EMBL" id="CAEZUG010000089">
    <property type="protein sequence ID" value="CAB4601005.1"/>
    <property type="molecule type" value="Genomic_DNA"/>
</dbReference>
<evidence type="ECO:0000256" key="2">
    <source>
        <dbReference type="ARBA" id="ARBA00022618"/>
    </source>
</evidence>
<keyword evidence="4" id="KW-0472">Membrane</keyword>
<keyword evidence="2" id="KW-0132">Cell division</keyword>
<proteinExistence type="predicted"/>
<feature type="domain" description="POTRA" evidence="6">
    <location>
        <begin position="44"/>
        <end position="91"/>
    </location>
</feature>
<dbReference type="Pfam" id="PF08478">
    <property type="entry name" value="POTRA_1"/>
    <property type="match status" value="1"/>
</dbReference>
<evidence type="ECO:0000256" key="3">
    <source>
        <dbReference type="ARBA" id="ARBA00022692"/>
    </source>
</evidence>
<dbReference type="Gene3D" id="3.10.20.310">
    <property type="entry name" value="membrane protein fhac"/>
    <property type="match status" value="1"/>
</dbReference>
<organism evidence="7">
    <name type="scientific">freshwater metagenome</name>
    <dbReference type="NCBI Taxonomy" id="449393"/>
    <lineage>
        <taxon>unclassified sequences</taxon>
        <taxon>metagenomes</taxon>
        <taxon>ecological metagenomes</taxon>
    </lineage>
</organism>
<evidence type="ECO:0000256" key="5">
    <source>
        <dbReference type="ARBA" id="ARBA00023306"/>
    </source>
</evidence>
<accession>A0A6J6GQ51</accession>
<evidence type="ECO:0000256" key="1">
    <source>
        <dbReference type="ARBA" id="ARBA00022475"/>
    </source>
</evidence>
<name>A0A6J6GQ51_9ZZZZ</name>
<gene>
    <name evidence="7" type="ORF">UFOPK1795_01185</name>
</gene>
<evidence type="ECO:0000256" key="4">
    <source>
        <dbReference type="ARBA" id="ARBA00022989"/>
    </source>
</evidence>
<keyword evidence="1" id="KW-1003">Cell membrane</keyword>
<reference evidence="7" key="1">
    <citation type="submission" date="2020-05" db="EMBL/GenBank/DDBJ databases">
        <authorList>
            <person name="Chiriac C."/>
            <person name="Salcher M."/>
            <person name="Ghai R."/>
            <person name="Kavagutti S V."/>
        </authorList>
    </citation>
    <scope>NUCLEOTIDE SEQUENCE</scope>
</reference>
<evidence type="ECO:0000313" key="7">
    <source>
        <dbReference type="EMBL" id="CAB4601005.1"/>
    </source>
</evidence>
<evidence type="ECO:0000259" key="6">
    <source>
        <dbReference type="Pfam" id="PF08478"/>
    </source>
</evidence>
<dbReference type="InterPro" id="IPR013685">
    <property type="entry name" value="POTRA_FtsQ_type"/>
</dbReference>